<dbReference type="EMBL" id="CP001804">
    <property type="protein sequence ID" value="ACY13687.1"/>
    <property type="molecule type" value="Genomic_DNA"/>
</dbReference>
<reference evidence="1 2" key="1">
    <citation type="journal article" date="2010" name="Stand. Genomic Sci.">
        <title>Complete genome sequence of Haliangium ochraceum type strain (SMP-2).</title>
        <authorList>
            <consortium name="US DOE Joint Genome Institute (JGI-PGF)"/>
            <person name="Ivanova N."/>
            <person name="Daum C."/>
            <person name="Lang E."/>
            <person name="Abt B."/>
            <person name="Kopitz M."/>
            <person name="Saunders E."/>
            <person name="Lapidus A."/>
            <person name="Lucas S."/>
            <person name="Glavina Del Rio T."/>
            <person name="Nolan M."/>
            <person name="Tice H."/>
            <person name="Copeland A."/>
            <person name="Cheng J.F."/>
            <person name="Chen F."/>
            <person name="Bruce D."/>
            <person name="Goodwin L."/>
            <person name="Pitluck S."/>
            <person name="Mavromatis K."/>
            <person name="Pati A."/>
            <person name="Mikhailova N."/>
            <person name="Chen A."/>
            <person name="Palaniappan K."/>
            <person name="Land M."/>
            <person name="Hauser L."/>
            <person name="Chang Y.J."/>
            <person name="Jeffries C.D."/>
            <person name="Detter J.C."/>
            <person name="Brettin T."/>
            <person name="Rohde M."/>
            <person name="Goker M."/>
            <person name="Bristow J."/>
            <person name="Markowitz V."/>
            <person name="Eisen J.A."/>
            <person name="Hugenholtz P."/>
            <person name="Kyrpides N.C."/>
            <person name="Klenk H.P."/>
        </authorList>
    </citation>
    <scope>NUCLEOTIDE SEQUENCE [LARGE SCALE GENOMIC DNA]</scope>
    <source>
        <strain evidence="2">DSM 14365 / CIP 107738 / JCM 11303 / AJ 13395 / SMP-2</strain>
    </source>
</reference>
<dbReference type="KEGG" id="hoh:Hoch_1099"/>
<evidence type="ECO:0000313" key="2">
    <source>
        <dbReference type="Proteomes" id="UP000001880"/>
    </source>
</evidence>
<evidence type="ECO:0000313" key="1">
    <source>
        <dbReference type="EMBL" id="ACY13687.1"/>
    </source>
</evidence>
<dbReference type="Proteomes" id="UP000001880">
    <property type="component" value="Chromosome"/>
</dbReference>
<protein>
    <submittedName>
        <fullName evidence="1">Uncharacterized protein</fullName>
    </submittedName>
</protein>
<sequence>MGNTRAFTFFGSSNYHTGWTGANFSVPVRVTIAPPAR</sequence>
<organism evidence="1 2">
    <name type="scientific">Haliangium ochraceum (strain DSM 14365 / JCM 11303 / SMP-2)</name>
    <dbReference type="NCBI Taxonomy" id="502025"/>
    <lineage>
        <taxon>Bacteria</taxon>
        <taxon>Pseudomonadati</taxon>
        <taxon>Myxococcota</taxon>
        <taxon>Polyangia</taxon>
        <taxon>Haliangiales</taxon>
        <taxon>Kofleriaceae</taxon>
        <taxon>Haliangium</taxon>
    </lineage>
</organism>
<proteinExistence type="predicted"/>
<gene>
    <name evidence="1" type="ordered locus">Hoch_1099</name>
</gene>
<dbReference type="AlphaFoldDB" id="D0LRZ0"/>
<name>D0LRZ0_HALO1</name>
<accession>D0LRZ0</accession>
<dbReference type="HOGENOM" id="CLU_3344364_0_0_7"/>
<keyword evidence="2" id="KW-1185">Reference proteome</keyword>